<dbReference type="RefSeq" id="WP_380738817.1">
    <property type="nucleotide sequence ID" value="NZ_JBHTJP010000034.1"/>
</dbReference>
<sequence length="124" mass="14332">MNEKIELDFGTISIFDRILICECKEGILLDLQNNRKILEIGAHHFNNQDFGYISHRVNSYAVDPMVYRDAAEYEHLKAIAVVSSSEAARQSAVLEQNFYINKNSFQIFSSLSEAKDWIRNILHH</sequence>
<proteinExistence type="predicted"/>
<evidence type="ECO:0000313" key="2">
    <source>
        <dbReference type="Proteomes" id="UP001597100"/>
    </source>
</evidence>
<organism evidence="1 2">
    <name type="scientific">Salinimicrobium gaetbulicola</name>
    <dbReference type="NCBI Taxonomy" id="999702"/>
    <lineage>
        <taxon>Bacteria</taxon>
        <taxon>Pseudomonadati</taxon>
        <taxon>Bacteroidota</taxon>
        <taxon>Flavobacteriia</taxon>
        <taxon>Flavobacteriales</taxon>
        <taxon>Flavobacteriaceae</taxon>
        <taxon>Salinimicrobium</taxon>
    </lineage>
</organism>
<name>A0ABW3IGA1_9FLAO</name>
<reference evidence="2" key="1">
    <citation type="journal article" date="2019" name="Int. J. Syst. Evol. Microbiol.">
        <title>The Global Catalogue of Microorganisms (GCM) 10K type strain sequencing project: providing services to taxonomists for standard genome sequencing and annotation.</title>
        <authorList>
            <consortium name="The Broad Institute Genomics Platform"/>
            <consortium name="The Broad Institute Genome Sequencing Center for Infectious Disease"/>
            <person name="Wu L."/>
            <person name="Ma J."/>
        </authorList>
    </citation>
    <scope>NUCLEOTIDE SEQUENCE [LARGE SCALE GENOMIC DNA]</scope>
    <source>
        <strain evidence="2">CCUG 60898</strain>
    </source>
</reference>
<keyword evidence="2" id="KW-1185">Reference proteome</keyword>
<accession>A0ABW3IGA1</accession>
<comment type="caution">
    <text evidence="1">The sequence shown here is derived from an EMBL/GenBank/DDBJ whole genome shotgun (WGS) entry which is preliminary data.</text>
</comment>
<dbReference type="EMBL" id="JBHTJP010000034">
    <property type="protein sequence ID" value="MFD0976951.1"/>
    <property type="molecule type" value="Genomic_DNA"/>
</dbReference>
<gene>
    <name evidence="1" type="ORF">ACFQ1G_09115</name>
</gene>
<protein>
    <recommendedName>
        <fullName evidence="3">SpoIIAA-like protein</fullName>
    </recommendedName>
</protein>
<evidence type="ECO:0008006" key="3">
    <source>
        <dbReference type="Google" id="ProtNLM"/>
    </source>
</evidence>
<evidence type="ECO:0000313" key="1">
    <source>
        <dbReference type="EMBL" id="MFD0976951.1"/>
    </source>
</evidence>
<dbReference type="Proteomes" id="UP001597100">
    <property type="component" value="Unassembled WGS sequence"/>
</dbReference>